<dbReference type="GO" id="GO:0003735">
    <property type="term" value="F:structural constituent of ribosome"/>
    <property type="evidence" value="ECO:0007669"/>
    <property type="project" value="InterPro"/>
</dbReference>
<proteinExistence type="inferred from homology"/>
<evidence type="ECO:0000256" key="5">
    <source>
        <dbReference type="HAMAP-Rule" id="MF_00340"/>
    </source>
</evidence>
<keyword evidence="3 5" id="KW-0687">Ribonucleoprotein</keyword>
<dbReference type="GO" id="GO:0006412">
    <property type="term" value="P:translation"/>
    <property type="evidence" value="ECO:0007669"/>
    <property type="project" value="UniProtKB-UniRule"/>
</dbReference>
<dbReference type="GO" id="GO:0015934">
    <property type="term" value="C:large ribosomal subunit"/>
    <property type="evidence" value="ECO:0007669"/>
    <property type="project" value="InterPro"/>
</dbReference>
<dbReference type="InterPro" id="IPR011332">
    <property type="entry name" value="Ribosomal_zn-bd"/>
</dbReference>
<dbReference type="NCBIfam" id="TIGR01031">
    <property type="entry name" value="rpmF_bact"/>
    <property type="match status" value="1"/>
</dbReference>
<dbReference type="EMBL" id="MFQS01000042">
    <property type="protein sequence ID" value="OGH82418.1"/>
    <property type="molecule type" value="Genomic_DNA"/>
</dbReference>
<comment type="similarity">
    <text evidence="1 5">Belongs to the bacterial ribosomal protein bL32 family.</text>
</comment>
<comment type="caution">
    <text evidence="6">The sequence shown here is derived from an EMBL/GenBank/DDBJ whole genome shotgun (WGS) entry which is preliminary data.</text>
</comment>
<dbReference type="HAMAP" id="MF_00340">
    <property type="entry name" value="Ribosomal_bL32"/>
    <property type="match status" value="1"/>
</dbReference>
<dbReference type="InterPro" id="IPR002677">
    <property type="entry name" value="Ribosomal_bL32"/>
</dbReference>
<organism evidence="6 7">
    <name type="scientific">Candidatus Magasanikbacteria bacterium RIFOXYB1_FULL_40_15</name>
    <dbReference type="NCBI Taxonomy" id="1798697"/>
    <lineage>
        <taxon>Bacteria</taxon>
        <taxon>Candidatus Magasanikiibacteriota</taxon>
    </lineage>
</organism>
<accession>A0A1F6NF29</accession>
<dbReference type="AlphaFoldDB" id="A0A1F6NF29"/>
<gene>
    <name evidence="5" type="primary">rpmF</name>
    <name evidence="6" type="ORF">A2373_03090</name>
</gene>
<evidence type="ECO:0000313" key="7">
    <source>
        <dbReference type="Proteomes" id="UP000176300"/>
    </source>
</evidence>
<dbReference type="Pfam" id="PF01783">
    <property type="entry name" value="Ribosomal_L32p"/>
    <property type="match status" value="1"/>
</dbReference>
<dbReference type="Proteomes" id="UP000176300">
    <property type="component" value="Unassembled WGS sequence"/>
</dbReference>
<sequence>MGLPSKKRTSRSKKERAAHFALKKTTLAKCPECGATVLPHVACKQCGSYRGRKVANPTKRIERRTRRLKKIK</sequence>
<evidence type="ECO:0000256" key="3">
    <source>
        <dbReference type="ARBA" id="ARBA00023274"/>
    </source>
</evidence>
<dbReference type="PANTHER" id="PTHR35534">
    <property type="entry name" value="50S RIBOSOMAL PROTEIN L32"/>
    <property type="match status" value="1"/>
</dbReference>
<dbReference type="STRING" id="1798697.A2373_03090"/>
<reference evidence="6 7" key="1">
    <citation type="journal article" date="2016" name="Nat. Commun.">
        <title>Thousands of microbial genomes shed light on interconnected biogeochemical processes in an aquifer system.</title>
        <authorList>
            <person name="Anantharaman K."/>
            <person name="Brown C.T."/>
            <person name="Hug L.A."/>
            <person name="Sharon I."/>
            <person name="Castelle C.J."/>
            <person name="Probst A.J."/>
            <person name="Thomas B.C."/>
            <person name="Singh A."/>
            <person name="Wilkins M.J."/>
            <person name="Karaoz U."/>
            <person name="Brodie E.L."/>
            <person name="Williams K.H."/>
            <person name="Hubbard S.S."/>
            <person name="Banfield J.F."/>
        </authorList>
    </citation>
    <scope>NUCLEOTIDE SEQUENCE [LARGE SCALE GENOMIC DNA]</scope>
</reference>
<protein>
    <recommendedName>
        <fullName evidence="4 5">Large ribosomal subunit protein bL32</fullName>
    </recommendedName>
</protein>
<dbReference type="SUPFAM" id="SSF57829">
    <property type="entry name" value="Zn-binding ribosomal proteins"/>
    <property type="match status" value="1"/>
</dbReference>
<evidence type="ECO:0000256" key="1">
    <source>
        <dbReference type="ARBA" id="ARBA00008560"/>
    </source>
</evidence>
<evidence type="ECO:0000313" key="6">
    <source>
        <dbReference type="EMBL" id="OGH82418.1"/>
    </source>
</evidence>
<dbReference type="InterPro" id="IPR044957">
    <property type="entry name" value="Ribosomal_bL32_bact"/>
</dbReference>
<dbReference type="PANTHER" id="PTHR35534:SF1">
    <property type="entry name" value="LARGE RIBOSOMAL SUBUNIT PROTEIN BL32"/>
    <property type="match status" value="1"/>
</dbReference>
<name>A0A1F6NF29_9BACT</name>
<evidence type="ECO:0000256" key="2">
    <source>
        <dbReference type="ARBA" id="ARBA00022980"/>
    </source>
</evidence>
<evidence type="ECO:0000256" key="4">
    <source>
        <dbReference type="ARBA" id="ARBA00035178"/>
    </source>
</evidence>
<keyword evidence="2 5" id="KW-0689">Ribosomal protein</keyword>